<feature type="transmembrane region" description="Helical" evidence="1">
    <location>
        <begin position="16"/>
        <end position="36"/>
    </location>
</feature>
<keyword evidence="1" id="KW-0472">Membrane</keyword>
<evidence type="ECO:0000313" key="3">
    <source>
        <dbReference type="Proteomes" id="UP001067235"/>
    </source>
</evidence>
<evidence type="ECO:0000256" key="1">
    <source>
        <dbReference type="SAM" id="Phobius"/>
    </source>
</evidence>
<sequence>MSTTNSATNDSLRRNLIWIATIIAVLLTAMAIYDIANGERNVSVWLSIVCWPIVAILNAVQLYRLNRRG</sequence>
<dbReference type="RefSeq" id="WP_084835306.1">
    <property type="nucleotide sequence ID" value="NZ_JAPWIE010000001.1"/>
</dbReference>
<gene>
    <name evidence="2" type="ORF">O4213_03280</name>
</gene>
<evidence type="ECO:0008006" key="4">
    <source>
        <dbReference type="Google" id="ProtNLM"/>
    </source>
</evidence>
<comment type="caution">
    <text evidence="2">The sequence shown here is derived from an EMBL/GenBank/DDBJ whole genome shotgun (WGS) entry which is preliminary data.</text>
</comment>
<protein>
    <recommendedName>
        <fullName evidence="4">DUF2530 domain-containing protein</fullName>
    </recommendedName>
</protein>
<name>A0ABT4MPR1_GORRU</name>
<dbReference type="Proteomes" id="UP001067235">
    <property type="component" value="Unassembled WGS sequence"/>
</dbReference>
<keyword evidence="1" id="KW-1133">Transmembrane helix</keyword>
<reference evidence="2" key="1">
    <citation type="submission" date="2022-12" db="EMBL/GenBank/DDBJ databases">
        <authorList>
            <person name="Krivoruchko A.V."/>
            <person name="Elkin A."/>
        </authorList>
    </citation>
    <scope>NUCLEOTIDE SEQUENCE</scope>
    <source>
        <strain evidence="2">IEGM 1388</strain>
    </source>
</reference>
<keyword evidence="3" id="KW-1185">Reference proteome</keyword>
<keyword evidence="1" id="KW-0812">Transmembrane</keyword>
<organism evidence="2 3">
    <name type="scientific">Gordonia rubripertincta</name>
    <name type="common">Rhodococcus corallinus</name>
    <dbReference type="NCBI Taxonomy" id="36822"/>
    <lineage>
        <taxon>Bacteria</taxon>
        <taxon>Bacillati</taxon>
        <taxon>Actinomycetota</taxon>
        <taxon>Actinomycetes</taxon>
        <taxon>Mycobacteriales</taxon>
        <taxon>Gordoniaceae</taxon>
        <taxon>Gordonia</taxon>
    </lineage>
</organism>
<feature type="transmembrane region" description="Helical" evidence="1">
    <location>
        <begin position="42"/>
        <end position="63"/>
    </location>
</feature>
<accession>A0ABT4MPR1</accession>
<dbReference type="EMBL" id="JAPWIE010000001">
    <property type="protein sequence ID" value="MCZ4548987.1"/>
    <property type="molecule type" value="Genomic_DNA"/>
</dbReference>
<proteinExistence type="predicted"/>
<evidence type="ECO:0000313" key="2">
    <source>
        <dbReference type="EMBL" id="MCZ4548987.1"/>
    </source>
</evidence>